<feature type="region of interest" description="Disordered" evidence="1">
    <location>
        <begin position="1"/>
        <end position="25"/>
    </location>
</feature>
<feature type="compositionally biased region" description="Basic and acidic residues" evidence="1">
    <location>
        <begin position="10"/>
        <end position="25"/>
    </location>
</feature>
<dbReference type="AlphaFoldDB" id="A0AA35P8D1"/>
<evidence type="ECO:0000256" key="1">
    <source>
        <dbReference type="SAM" id="MobiDB-lite"/>
    </source>
</evidence>
<dbReference type="EMBL" id="OX395130">
    <property type="protein sequence ID" value="CAI5775417.1"/>
    <property type="molecule type" value="Genomic_DNA"/>
</dbReference>
<name>A0AA35P8D1_9SAUR</name>
<evidence type="ECO:0000313" key="2">
    <source>
        <dbReference type="EMBL" id="CAI5775417.1"/>
    </source>
</evidence>
<reference evidence="2" key="1">
    <citation type="submission" date="2022-12" db="EMBL/GenBank/DDBJ databases">
        <authorList>
            <person name="Alioto T."/>
            <person name="Alioto T."/>
            <person name="Gomez Garrido J."/>
        </authorList>
    </citation>
    <scope>NUCLEOTIDE SEQUENCE</scope>
</reference>
<keyword evidence="3" id="KW-1185">Reference proteome</keyword>
<organism evidence="2 3">
    <name type="scientific">Podarcis lilfordi</name>
    <name type="common">Lilford's wall lizard</name>
    <dbReference type="NCBI Taxonomy" id="74358"/>
    <lineage>
        <taxon>Eukaryota</taxon>
        <taxon>Metazoa</taxon>
        <taxon>Chordata</taxon>
        <taxon>Craniata</taxon>
        <taxon>Vertebrata</taxon>
        <taxon>Euteleostomi</taxon>
        <taxon>Lepidosauria</taxon>
        <taxon>Squamata</taxon>
        <taxon>Bifurcata</taxon>
        <taxon>Unidentata</taxon>
        <taxon>Episquamata</taxon>
        <taxon>Laterata</taxon>
        <taxon>Lacertibaenia</taxon>
        <taxon>Lacertidae</taxon>
        <taxon>Podarcis</taxon>
    </lineage>
</organism>
<gene>
    <name evidence="2" type="ORF">PODLI_1B024504</name>
</gene>
<accession>A0AA35P8D1</accession>
<evidence type="ECO:0000313" key="3">
    <source>
        <dbReference type="Proteomes" id="UP001178461"/>
    </source>
</evidence>
<dbReference type="Proteomes" id="UP001178461">
    <property type="component" value="Chromosome 5"/>
</dbReference>
<sequence>MGHRKSRKRQVSEVKEGQEQGKLRMRSELGHSKVFATVFTNTYCKATLFSGSYPALQVQRPMGTIHSPSPLQYNLMGTSTSSAFGMHVPRAITREVLSAPVIVSGKMAKFCTTLGHFLKKTLTDSSDIDGVHLEEPGTFGRLLQSLTVKRISV</sequence>
<protein>
    <submittedName>
        <fullName evidence="2">Uncharacterized protein</fullName>
    </submittedName>
</protein>
<proteinExistence type="predicted"/>